<dbReference type="EMBL" id="VSZS01000049">
    <property type="protein sequence ID" value="TYR36075.1"/>
    <property type="molecule type" value="Genomic_DNA"/>
</dbReference>
<keyword evidence="1" id="KW-0732">Signal</keyword>
<keyword evidence="3" id="KW-1185">Reference proteome</keyword>
<gene>
    <name evidence="2" type="ORF">FY036_01545</name>
</gene>
<proteinExistence type="predicted"/>
<dbReference type="OrthoDB" id="8254779at2"/>
<dbReference type="NCBIfam" id="NF010409">
    <property type="entry name" value="PRK13835.1"/>
    <property type="match status" value="1"/>
</dbReference>
<organism evidence="2 3">
    <name type="scientific">Neoaquamicrobium microcysteis</name>
    <dbReference type="NCBI Taxonomy" id="2682781"/>
    <lineage>
        <taxon>Bacteria</taxon>
        <taxon>Pseudomonadati</taxon>
        <taxon>Pseudomonadota</taxon>
        <taxon>Alphaproteobacteria</taxon>
        <taxon>Hyphomicrobiales</taxon>
        <taxon>Phyllobacteriaceae</taxon>
        <taxon>Neoaquamicrobium</taxon>
    </lineage>
</organism>
<name>A0A5D4H9E4_9HYPH</name>
<sequence length="153" mass="15554">MRAIHQLSRFLALVLLAGAMAACTTTGGGYFAPTVSADAANLSPAAASAVAGDMVAKLAEHVGPGTGTIVIKPDDSAFGLALEESLRGWGYAVASNQVAPGDNMIPLAYVVDTFEGAVMTRISTSSVELTRTYAMSATGATPTSPLSVMQRTS</sequence>
<dbReference type="PROSITE" id="PS51257">
    <property type="entry name" value="PROKAR_LIPOPROTEIN"/>
    <property type="match status" value="1"/>
</dbReference>
<dbReference type="Proteomes" id="UP000323258">
    <property type="component" value="Unassembled WGS sequence"/>
</dbReference>
<evidence type="ECO:0000313" key="3">
    <source>
        <dbReference type="Proteomes" id="UP000323258"/>
    </source>
</evidence>
<reference evidence="2 3" key="2">
    <citation type="submission" date="2019-09" db="EMBL/GenBank/DDBJ databases">
        <title>Mesorhizobium sp. MaA-C15 isolated from Microcystis aeruginosa.</title>
        <authorList>
            <person name="Jeong S.E."/>
            <person name="Jin H.M."/>
            <person name="Jeon C.O."/>
        </authorList>
    </citation>
    <scope>NUCLEOTIDE SEQUENCE [LARGE SCALE GENOMIC DNA]</scope>
    <source>
        <strain evidence="2 3">MaA-C15</strain>
    </source>
</reference>
<reference evidence="2 3" key="1">
    <citation type="submission" date="2019-08" db="EMBL/GenBank/DDBJ databases">
        <authorList>
            <person name="Seo Y.L."/>
        </authorList>
    </citation>
    <scope>NUCLEOTIDE SEQUENCE [LARGE SCALE GENOMIC DNA]</scope>
    <source>
        <strain evidence="2 3">MaA-C15</strain>
    </source>
</reference>
<protein>
    <submittedName>
        <fullName evidence="2">Conjugal transfer protein TrbH</fullName>
    </submittedName>
</protein>
<dbReference type="AlphaFoldDB" id="A0A5D4H9E4"/>
<evidence type="ECO:0000256" key="1">
    <source>
        <dbReference type="SAM" id="SignalP"/>
    </source>
</evidence>
<evidence type="ECO:0000313" key="2">
    <source>
        <dbReference type="EMBL" id="TYR36075.1"/>
    </source>
</evidence>
<dbReference type="RefSeq" id="WP_148912956.1">
    <property type="nucleotide sequence ID" value="NZ_VSZS01000049.1"/>
</dbReference>
<accession>A0A5D4H9E4</accession>
<comment type="caution">
    <text evidence="2">The sequence shown here is derived from an EMBL/GenBank/DDBJ whole genome shotgun (WGS) entry which is preliminary data.</text>
</comment>
<feature type="chain" id="PRO_5023141383" evidence="1">
    <location>
        <begin position="22"/>
        <end position="153"/>
    </location>
</feature>
<feature type="signal peptide" evidence="1">
    <location>
        <begin position="1"/>
        <end position="21"/>
    </location>
</feature>